<evidence type="ECO:0000256" key="1">
    <source>
        <dbReference type="SAM" id="MobiDB-lite"/>
    </source>
</evidence>
<keyword evidence="3" id="KW-1185">Reference proteome</keyword>
<dbReference type="OMA" id="MLISYAG"/>
<dbReference type="Proteomes" id="UP000024404">
    <property type="component" value="Unassembled WGS sequence"/>
</dbReference>
<evidence type="ECO:0000313" key="3">
    <source>
        <dbReference type="Proteomes" id="UP000024404"/>
    </source>
</evidence>
<dbReference type="EMBL" id="CMVM020000346">
    <property type="status" value="NOT_ANNOTATED_CDS"/>
    <property type="molecule type" value="Genomic_DNA"/>
</dbReference>
<evidence type="ECO:0000313" key="2">
    <source>
        <dbReference type="EnsemblMetazoa" id="OVOC11126.1"/>
    </source>
</evidence>
<reference evidence="3" key="1">
    <citation type="submission" date="2013-10" db="EMBL/GenBank/DDBJ databases">
        <title>Genome sequencing of Onchocerca volvulus.</title>
        <authorList>
            <person name="Cotton J."/>
            <person name="Tsai J."/>
            <person name="Stanley E."/>
            <person name="Tracey A."/>
            <person name="Holroyd N."/>
            <person name="Lustigman S."/>
            <person name="Berriman M."/>
        </authorList>
    </citation>
    <scope>NUCLEOTIDE SEQUENCE</scope>
</reference>
<proteinExistence type="predicted"/>
<sequence length="74" mass="8500">MSHKVTNKRIFNAKNSKYAYIPIDVNDEPKLISYAGRYKKNEGRSRHSSDESQTAISHPANQDKIDRPNPNSNR</sequence>
<dbReference type="AlphaFoldDB" id="A0A8R1TKE2"/>
<feature type="region of interest" description="Disordered" evidence="1">
    <location>
        <begin position="38"/>
        <end position="74"/>
    </location>
</feature>
<protein>
    <submittedName>
        <fullName evidence="2">Uncharacterized protein</fullName>
    </submittedName>
</protein>
<feature type="compositionally biased region" description="Basic and acidic residues" evidence="1">
    <location>
        <begin position="39"/>
        <end position="50"/>
    </location>
</feature>
<name>A0A8R1TKE2_ONCVO</name>
<dbReference type="EnsemblMetazoa" id="OVOC11126.1">
    <property type="protein sequence ID" value="OVOC11126.1"/>
    <property type="gene ID" value="WBGene00247935"/>
</dbReference>
<reference evidence="2" key="2">
    <citation type="submission" date="2022-06" db="UniProtKB">
        <authorList>
            <consortium name="EnsemblMetazoa"/>
        </authorList>
    </citation>
    <scope>IDENTIFICATION</scope>
</reference>
<feature type="compositionally biased region" description="Polar residues" evidence="1">
    <location>
        <begin position="51"/>
        <end position="60"/>
    </location>
</feature>
<accession>A0A8R1TKE2</accession>
<organism evidence="2 3">
    <name type="scientific">Onchocerca volvulus</name>
    <dbReference type="NCBI Taxonomy" id="6282"/>
    <lineage>
        <taxon>Eukaryota</taxon>
        <taxon>Metazoa</taxon>
        <taxon>Ecdysozoa</taxon>
        <taxon>Nematoda</taxon>
        <taxon>Chromadorea</taxon>
        <taxon>Rhabditida</taxon>
        <taxon>Spirurina</taxon>
        <taxon>Spiruromorpha</taxon>
        <taxon>Filarioidea</taxon>
        <taxon>Onchocercidae</taxon>
        <taxon>Onchocerca</taxon>
    </lineage>
</organism>